<protein>
    <recommendedName>
        <fullName evidence="4">DUF1146 domain-containing protein</fullName>
    </recommendedName>
</protein>
<name>E6TX89_EVAC2</name>
<feature type="transmembrane region" description="Helical" evidence="1">
    <location>
        <begin position="47"/>
        <end position="67"/>
    </location>
</feature>
<dbReference type="OrthoDB" id="1651016at2"/>
<dbReference type="KEGG" id="bco:Bcell_4054"/>
<dbReference type="eggNOG" id="COG4836">
    <property type="taxonomic scope" value="Bacteria"/>
</dbReference>
<organism evidence="2 3">
    <name type="scientific">Evansella cellulosilytica (strain ATCC 21833 / DSM 2522 / FERM P-1141 / JCM 9156 / N-4)</name>
    <name type="common">Bacillus cellulosilyticus</name>
    <dbReference type="NCBI Taxonomy" id="649639"/>
    <lineage>
        <taxon>Bacteria</taxon>
        <taxon>Bacillati</taxon>
        <taxon>Bacillota</taxon>
        <taxon>Bacilli</taxon>
        <taxon>Bacillales</taxon>
        <taxon>Bacillaceae</taxon>
        <taxon>Evansella</taxon>
    </lineage>
</organism>
<accession>E6TX89</accession>
<dbReference type="RefSeq" id="WP_013490610.1">
    <property type="nucleotide sequence ID" value="NC_014829.1"/>
</dbReference>
<dbReference type="HOGENOM" id="CLU_177085_1_0_9"/>
<keyword evidence="1" id="KW-0812">Transmembrane</keyword>
<feature type="transmembrane region" description="Helical" evidence="1">
    <location>
        <begin position="9"/>
        <end position="27"/>
    </location>
</feature>
<keyword evidence="1" id="KW-1133">Transmembrane helix</keyword>
<evidence type="ECO:0008006" key="4">
    <source>
        <dbReference type="Google" id="ProtNLM"/>
    </source>
</evidence>
<dbReference type="InterPro" id="IPR009526">
    <property type="entry name" value="DUF1146"/>
</dbReference>
<dbReference type="Proteomes" id="UP000001401">
    <property type="component" value="Chromosome"/>
</dbReference>
<proteinExistence type="predicted"/>
<gene>
    <name evidence="2" type="ordered locus">Bcell_4054</name>
</gene>
<evidence type="ECO:0000256" key="1">
    <source>
        <dbReference type="SAM" id="Phobius"/>
    </source>
</evidence>
<reference evidence="2" key="1">
    <citation type="submission" date="2010-12" db="EMBL/GenBank/DDBJ databases">
        <title>Complete sequence of Bacillus cellulosilyticus DSM 2522.</title>
        <authorList>
            <consortium name="US DOE Joint Genome Institute"/>
            <person name="Lucas S."/>
            <person name="Copeland A."/>
            <person name="Lapidus A."/>
            <person name="Cheng J.-F."/>
            <person name="Bruce D."/>
            <person name="Goodwin L."/>
            <person name="Pitluck S."/>
            <person name="Chertkov O."/>
            <person name="Detter J.C."/>
            <person name="Han C."/>
            <person name="Tapia R."/>
            <person name="Land M."/>
            <person name="Hauser L."/>
            <person name="Jeffries C."/>
            <person name="Kyrpides N."/>
            <person name="Ivanova N."/>
            <person name="Mikhailova N."/>
            <person name="Brumm P."/>
            <person name="Mead D."/>
            <person name="Woyke T."/>
        </authorList>
    </citation>
    <scope>NUCLEOTIDE SEQUENCE [LARGE SCALE GENOMIC DNA]</scope>
    <source>
        <strain evidence="2">DSM 2522</strain>
    </source>
</reference>
<sequence length="77" mass="8783">MLEEIGQQALLNITVSLMVLIVVWKSLSSFKLDIFFTDPDSPKAKTLVILVAIALTYLVSSFLLNYLNWAMNLRFLF</sequence>
<evidence type="ECO:0000313" key="2">
    <source>
        <dbReference type="EMBL" id="ADU32284.1"/>
    </source>
</evidence>
<dbReference type="AlphaFoldDB" id="E6TX89"/>
<evidence type="ECO:0000313" key="3">
    <source>
        <dbReference type="Proteomes" id="UP000001401"/>
    </source>
</evidence>
<dbReference type="EMBL" id="CP002394">
    <property type="protein sequence ID" value="ADU32284.1"/>
    <property type="molecule type" value="Genomic_DNA"/>
</dbReference>
<dbReference type="Pfam" id="PF06612">
    <property type="entry name" value="DUF1146"/>
    <property type="match status" value="1"/>
</dbReference>
<keyword evidence="3" id="KW-1185">Reference proteome</keyword>
<keyword evidence="1" id="KW-0472">Membrane</keyword>
<dbReference type="STRING" id="649639.Bcell_4054"/>